<feature type="transmembrane region" description="Helical" evidence="5">
    <location>
        <begin position="230"/>
        <end position="255"/>
    </location>
</feature>
<dbReference type="PANTHER" id="PTHR11706">
    <property type="entry name" value="SOLUTE CARRIER PROTEIN FAMILY 11 MEMBER"/>
    <property type="match status" value="1"/>
</dbReference>
<accession>A0A167UNU4</accession>
<evidence type="ECO:0000256" key="2">
    <source>
        <dbReference type="ARBA" id="ARBA00022692"/>
    </source>
</evidence>
<dbReference type="GO" id="GO:0005384">
    <property type="term" value="F:manganese ion transmembrane transporter activity"/>
    <property type="evidence" value="ECO:0007669"/>
    <property type="project" value="TreeGrafter"/>
</dbReference>
<keyword evidence="4 5" id="KW-0472">Membrane</keyword>
<feature type="transmembrane region" description="Helical" evidence="5">
    <location>
        <begin position="23"/>
        <end position="43"/>
    </location>
</feature>
<feature type="transmembrane region" description="Helical" evidence="5">
    <location>
        <begin position="94"/>
        <end position="113"/>
    </location>
</feature>
<dbReference type="OrthoDB" id="409173at2759"/>
<evidence type="ECO:0000256" key="1">
    <source>
        <dbReference type="ARBA" id="ARBA00004141"/>
    </source>
</evidence>
<dbReference type="PANTHER" id="PTHR11706:SF101">
    <property type="entry name" value="MANGANESE TRANSPORTER SMF1"/>
    <property type="match status" value="1"/>
</dbReference>
<dbReference type="GO" id="GO:0034755">
    <property type="term" value="P:iron ion transmembrane transport"/>
    <property type="evidence" value="ECO:0007669"/>
    <property type="project" value="TreeGrafter"/>
</dbReference>
<feature type="transmembrane region" description="Helical" evidence="5">
    <location>
        <begin position="284"/>
        <end position="306"/>
    </location>
</feature>
<feature type="transmembrane region" description="Helical" evidence="5">
    <location>
        <begin position="433"/>
        <end position="459"/>
    </location>
</feature>
<protein>
    <submittedName>
        <fullName evidence="6">Nramp-domain-containing protein</fullName>
    </submittedName>
</protein>
<evidence type="ECO:0000256" key="5">
    <source>
        <dbReference type="SAM" id="Phobius"/>
    </source>
</evidence>
<dbReference type="PRINTS" id="PR00447">
    <property type="entry name" value="NATRESASSCMP"/>
</dbReference>
<dbReference type="AlphaFoldDB" id="A0A167UNU4"/>
<keyword evidence="7" id="KW-1185">Reference proteome</keyword>
<dbReference type="GO" id="GO:0030026">
    <property type="term" value="P:intracellular manganese ion homeostasis"/>
    <property type="evidence" value="ECO:0007669"/>
    <property type="project" value="TreeGrafter"/>
</dbReference>
<evidence type="ECO:0000313" key="6">
    <source>
        <dbReference type="EMBL" id="KZP04132.1"/>
    </source>
</evidence>
<feature type="transmembrane region" description="Helical" evidence="5">
    <location>
        <begin position="125"/>
        <end position="149"/>
    </location>
</feature>
<dbReference type="GO" id="GO:0005886">
    <property type="term" value="C:plasma membrane"/>
    <property type="evidence" value="ECO:0007669"/>
    <property type="project" value="TreeGrafter"/>
</dbReference>
<sequence length="463" mass="48953">MSCTLGLASHCRILLHSRPKHKLLYRYLLHYPLYIIAEIAIISTDLAELLGSAIALCLIWPALPLWAGVLLTAGDVIFILALGDSLGGRPAKMFEWLIAVLVLVVLICMSIIIAKVDTIFASGGIYTSVGILGATVMPHSLFLGSALATQDRLAASPSKTPSPDGLLSTAPSRVPLPRRIATFFRSIFTVTFTGHSFKDDYEPEPKTHAERENNALGFVRAHLWHGIVDMALSLLGFAVIINALILVLAAAVFYYGAGADATKTGPASLFDAHTLIRELVGKPAALLFALALLAAGQSVSMIATVAGQSRVSPAMRRLVTRLIGLAPSLIIAAAGGRSGLNGLLVASQVILSVSLPFVTLPLIYLTSSKAIMSVRVPVPPAPARPLPMSAPRLPPTDLETEVASHNPNNLSNAETVEAEGQAEERVVDYSNGWVATGLGVVIWLVMVAANGYVLVTLALGEDS</sequence>
<dbReference type="InterPro" id="IPR001046">
    <property type="entry name" value="NRAMP_fam"/>
</dbReference>
<dbReference type="GO" id="GO:0015086">
    <property type="term" value="F:cadmium ion transmembrane transporter activity"/>
    <property type="evidence" value="ECO:0007669"/>
    <property type="project" value="TreeGrafter"/>
</dbReference>
<feature type="transmembrane region" description="Helical" evidence="5">
    <location>
        <begin position="342"/>
        <end position="365"/>
    </location>
</feature>
<dbReference type="STRING" id="436010.A0A167UNU4"/>
<proteinExistence type="predicted"/>
<name>A0A167UNU4_9AGAM</name>
<feature type="transmembrane region" description="Helical" evidence="5">
    <location>
        <begin position="318"/>
        <end position="336"/>
    </location>
</feature>
<dbReference type="EMBL" id="KV417956">
    <property type="protein sequence ID" value="KZP04132.1"/>
    <property type="molecule type" value="Genomic_DNA"/>
</dbReference>
<feature type="transmembrane region" description="Helical" evidence="5">
    <location>
        <begin position="49"/>
        <end position="82"/>
    </location>
</feature>
<evidence type="ECO:0000313" key="7">
    <source>
        <dbReference type="Proteomes" id="UP000076532"/>
    </source>
</evidence>
<evidence type="ECO:0000256" key="3">
    <source>
        <dbReference type="ARBA" id="ARBA00022989"/>
    </source>
</evidence>
<keyword evidence="3 5" id="KW-1133">Transmembrane helix</keyword>
<gene>
    <name evidence="6" type="ORF">FIBSPDRAFT_923422</name>
</gene>
<comment type="subcellular location">
    <subcellularLocation>
        <location evidence="1">Membrane</location>
        <topology evidence="1">Multi-pass membrane protein</topology>
    </subcellularLocation>
</comment>
<dbReference type="Proteomes" id="UP000076532">
    <property type="component" value="Unassembled WGS sequence"/>
</dbReference>
<dbReference type="Pfam" id="PF01566">
    <property type="entry name" value="Nramp"/>
    <property type="match status" value="2"/>
</dbReference>
<evidence type="ECO:0000256" key="4">
    <source>
        <dbReference type="ARBA" id="ARBA00023136"/>
    </source>
</evidence>
<keyword evidence="2 5" id="KW-0812">Transmembrane</keyword>
<reference evidence="6 7" key="1">
    <citation type="journal article" date="2016" name="Mol. Biol. Evol.">
        <title>Comparative Genomics of Early-Diverging Mushroom-Forming Fungi Provides Insights into the Origins of Lignocellulose Decay Capabilities.</title>
        <authorList>
            <person name="Nagy L.G."/>
            <person name="Riley R."/>
            <person name="Tritt A."/>
            <person name="Adam C."/>
            <person name="Daum C."/>
            <person name="Floudas D."/>
            <person name="Sun H."/>
            <person name="Yadav J.S."/>
            <person name="Pangilinan J."/>
            <person name="Larsson K.H."/>
            <person name="Matsuura K."/>
            <person name="Barry K."/>
            <person name="Labutti K."/>
            <person name="Kuo R."/>
            <person name="Ohm R.A."/>
            <person name="Bhattacharya S.S."/>
            <person name="Shirouzu T."/>
            <person name="Yoshinaga Y."/>
            <person name="Martin F.M."/>
            <person name="Grigoriev I.V."/>
            <person name="Hibbett D.S."/>
        </authorList>
    </citation>
    <scope>NUCLEOTIDE SEQUENCE [LARGE SCALE GENOMIC DNA]</scope>
    <source>
        <strain evidence="6 7">CBS 109695</strain>
    </source>
</reference>
<organism evidence="6 7">
    <name type="scientific">Athelia psychrophila</name>
    <dbReference type="NCBI Taxonomy" id="1759441"/>
    <lineage>
        <taxon>Eukaryota</taxon>
        <taxon>Fungi</taxon>
        <taxon>Dikarya</taxon>
        <taxon>Basidiomycota</taxon>
        <taxon>Agaricomycotina</taxon>
        <taxon>Agaricomycetes</taxon>
        <taxon>Agaricomycetidae</taxon>
        <taxon>Atheliales</taxon>
        <taxon>Atheliaceae</taxon>
        <taxon>Athelia</taxon>
    </lineage>
</organism>